<keyword evidence="6" id="KW-1185">Reference proteome</keyword>
<organism evidence="5 6">
    <name type="scientific">Novosphingobium aquae</name>
    <dbReference type="NCBI Taxonomy" id="3133435"/>
    <lineage>
        <taxon>Bacteria</taxon>
        <taxon>Pseudomonadati</taxon>
        <taxon>Pseudomonadota</taxon>
        <taxon>Alphaproteobacteria</taxon>
        <taxon>Sphingomonadales</taxon>
        <taxon>Sphingomonadaceae</taxon>
        <taxon>Novosphingobium</taxon>
    </lineage>
</organism>
<name>A0ABU8S4G7_9SPHN</name>
<sequence>MLDAGEDAPKGAKRDSISTSQLADWLRNGIRASEFVPGQRLVEADITRATGASRTKVREALQRLEAEGLVQIEEFKGASVRRVTFEEVQQIYRARVALEGISAHDFAVNASDADMARLRELTDILDNAVGGEAHERFNRLNSEWHALIISGSRNPIIAELLGRLNVPIQRLLFESFYSAERLRDAHDGHKLVAEALLRRDGPAAEAAMRRHIEDAFATLSMIETEFRSRVPGIR</sequence>
<dbReference type="EMBL" id="JBBHJY010000001">
    <property type="protein sequence ID" value="MEJ6008853.1"/>
    <property type="molecule type" value="Genomic_DNA"/>
</dbReference>
<dbReference type="Proteomes" id="UP001379235">
    <property type="component" value="Unassembled WGS sequence"/>
</dbReference>
<reference evidence="5 6" key="1">
    <citation type="submission" date="2024-03" db="EMBL/GenBank/DDBJ databases">
        <authorList>
            <person name="Jo J.-H."/>
        </authorList>
    </citation>
    <scope>NUCLEOTIDE SEQUENCE [LARGE SCALE GENOMIC DNA]</scope>
    <source>
        <strain evidence="5 6">AS3R-12</strain>
    </source>
</reference>
<evidence type="ECO:0000313" key="6">
    <source>
        <dbReference type="Proteomes" id="UP001379235"/>
    </source>
</evidence>
<dbReference type="SMART" id="SM00895">
    <property type="entry name" value="FCD"/>
    <property type="match status" value="1"/>
</dbReference>
<feature type="domain" description="HTH gntR-type" evidence="4">
    <location>
        <begin position="16"/>
        <end position="83"/>
    </location>
</feature>
<keyword evidence="2" id="KW-0238">DNA-binding</keyword>
<dbReference type="InterPro" id="IPR036388">
    <property type="entry name" value="WH-like_DNA-bd_sf"/>
</dbReference>
<dbReference type="Pfam" id="PF00392">
    <property type="entry name" value="GntR"/>
    <property type="match status" value="1"/>
</dbReference>
<dbReference type="Gene3D" id="1.10.10.10">
    <property type="entry name" value="Winged helix-like DNA-binding domain superfamily/Winged helix DNA-binding domain"/>
    <property type="match status" value="1"/>
</dbReference>
<dbReference type="CDD" id="cd07377">
    <property type="entry name" value="WHTH_GntR"/>
    <property type="match status" value="1"/>
</dbReference>
<proteinExistence type="predicted"/>
<dbReference type="SUPFAM" id="SSF46785">
    <property type="entry name" value="Winged helix' DNA-binding domain"/>
    <property type="match status" value="1"/>
</dbReference>
<keyword evidence="1" id="KW-0805">Transcription regulation</keyword>
<evidence type="ECO:0000256" key="1">
    <source>
        <dbReference type="ARBA" id="ARBA00023015"/>
    </source>
</evidence>
<dbReference type="InterPro" id="IPR008920">
    <property type="entry name" value="TF_FadR/GntR_C"/>
</dbReference>
<dbReference type="PANTHER" id="PTHR43537">
    <property type="entry name" value="TRANSCRIPTIONAL REGULATOR, GNTR FAMILY"/>
    <property type="match status" value="1"/>
</dbReference>
<comment type="caution">
    <text evidence="5">The sequence shown here is derived from an EMBL/GenBank/DDBJ whole genome shotgun (WGS) entry which is preliminary data.</text>
</comment>
<evidence type="ECO:0000313" key="5">
    <source>
        <dbReference type="EMBL" id="MEJ6008853.1"/>
    </source>
</evidence>
<dbReference type="PROSITE" id="PS50949">
    <property type="entry name" value="HTH_GNTR"/>
    <property type="match status" value="1"/>
</dbReference>
<dbReference type="SMART" id="SM00345">
    <property type="entry name" value="HTH_GNTR"/>
    <property type="match status" value="1"/>
</dbReference>
<dbReference type="InterPro" id="IPR011711">
    <property type="entry name" value="GntR_C"/>
</dbReference>
<protein>
    <submittedName>
        <fullName evidence="5">GntR family transcriptional regulator</fullName>
    </submittedName>
</protein>
<evidence type="ECO:0000259" key="4">
    <source>
        <dbReference type="PROSITE" id="PS50949"/>
    </source>
</evidence>
<accession>A0ABU8S4G7</accession>
<dbReference type="InterPro" id="IPR036390">
    <property type="entry name" value="WH_DNA-bd_sf"/>
</dbReference>
<dbReference type="PANTHER" id="PTHR43537:SF49">
    <property type="entry name" value="TRANSCRIPTIONAL REGULATORY PROTEIN"/>
    <property type="match status" value="1"/>
</dbReference>
<evidence type="ECO:0000256" key="2">
    <source>
        <dbReference type="ARBA" id="ARBA00023125"/>
    </source>
</evidence>
<evidence type="ECO:0000256" key="3">
    <source>
        <dbReference type="ARBA" id="ARBA00023163"/>
    </source>
</evidence>
<dbReference type="RefSeq" id="WP_339964524.1">
    <property type="nucleotide sequence ID" value="NZ_JBBHJY010000001.1"/>
</dbReference>
<gene>
    <name evidence="5" type="ORF">WG900_02855</name>
</gene>
<dbReference type="InterPro" id="IPR000524">
    <property type="entry name" value="Tscrpt_reg_HTH_GntR"/>
</dbReference>
<keyword evidence="3" id="KW-0804">Transcription</keyword>
<dbReference type="SUPFAM" id="SSF48008">
    <property type="entry name" value="GntR ligand-binding domain-like"/>
    <property type="match status" value="1"/>
</dbReference>
<dbReference type="Gene3D" id="1.20.120.530">
    <property type="entry name" value="GntR ligand-binding domain-like"/>
    <property type="match status" value="1"/>
</dbReference>
<dbReference type="Pfam" id="PF07729">
    <property type="entry name" value="FCD"/>
    <property type="match status" value="1"/>
</dbReference>